<protein>
    <recommendedName>
        <fullName evidence="3">Lipocalin-like domain-containing protein</fullName>
    </recommendedName>
</protein>
<keyword evidence="2" id="KW-1185">Reference proteome</keyword>
<dbReference type="EMBL" id="FWWW01000101">
    <property type="protein sequence ID" value="SMC00391.1"/>
    <property type="molecule type" value="Genomic_DNA"/>
</dbReference>
<evidence type="ECO:0000313" key="2">
    <source>
        <dbReference type="Proteomes" id="UP000192266"/>
    </source>
</evidence>
<evidence type="ECO:0000313" key="1">
    <source>
        <dbReference type="EMBL" id="SMC00391.1"/>
    </source>
</evidence>
<dbReference type="OrthoDB" id="881903at2"/>
<evidence type="ECO:0008006" key="3">
    <source>
        <dbReference type="Google" id="ProtNLM"/>
    </source>
</evidence>
<dbReference type="Proteomes" id="UP000192266">
    <property type="component" value="Unassembled WGS sequence"/>
</dbReference>
<reference evidence="1 2" key="1">
    <citation type="submission" date="2017-04" db="EMBL/GenBank/DDBJ databases">
        <authorList>
            <person name="Afonso C.L."/>
            <person name="Miller P.J."/>
            <person name="Scott M.A."/>
            <person name="Spackman E."/>
            <person name="Goraichik I."/>
            <person name="Dimitrov K.M."/>
            <person name="Suarez D.L."/>
            <person name="Swayne D.E."/>
        </authorList>
    </citation>
    <scope>NUCLEOTIDE SEQUENCE [LARGE SCALE GENOMIC DNA]</scope>
    <source>
        <strain evidence="1 2">DSM 11622</strain>
    </source>
</reference>
<name>A0A1W1W4T3_9BACT</name>
<dbReference type="AlphaFoldDB" id="A0A1W1W4T3"/>
<organism evidence="1 2">
    <name type="scientific">Hymenobacter roseosalivarius DSM 11622</name>
    <dbReference type="NCBI Taxonomy" id="645990"/>
    <lineage>
        <taxon>Bacteria</taxon>
        <taxon>Pseudomonadati</taxon>
        <taxon>Bacteroidota</taxon>
        <taxon>Cytophagia</taxon>
        <taxon>Cytophagales</taxon>
        <taxon>Hymenobacteraceae</taxon>
        <taxon>Hymenobacter</taxon>
    </lineage>
</organism>
<accession>A0A1W1W4T3</accession>
<dbReference type="RefSeq" id="WP_084447761.1">
    <property type="nucleotide sequence ID" value="NZ_FWWW01000101.1"/>
</dbReference>
<proteinExistence type="predicted"/>
<gene>
    <name evidence="1" type="ORF">SAMN00120144_3898</name>
</gene>
<sequence>MVDLLFDINLQQLPDEYLTGDWRVADRVLNSNDPASALAQATHFQFQPGVLLVQAPTQQDGGHWIIQRDSLLSRPYLQMQLAKEETQALVTRLRRSPDGAQSQLSLYFQSGMEIQLAKP</sequence>